<dbReference type="EMBL" id="SJPG01000001">
    <property type="protein sequence ID" value="TWT60894.1"/>
    <property type="molecule type" value="Genomic_DNA"/>
</dbReference>
<sequence length="68" mass="7856">MNDHSEHNHDKQKKDFYQRYGEYFAVLLMLLWQVVLATAVTLFVTVLVIAAGVFALYITCSMAFQSMH</sequence>
<gene>
    <name evidence="2" type="ORF">Pan54_16260</name>
</gene>
<evidence type="ECO:0000313" key="2">
    <source>
        <dbReference type="EMBL" id="TWT60894.1"/>
    </source>
</evidence>
<organism evidence="2 3">
    <name type="scientific">Rubinisphaera italica</name>
    <dbReference type="NCBI Taxonomy" id="2527969"/>
    <lineage>
        <taxon>Bacteria</taxon>
        <taxon>Pseudomonadati</taxon>
        <taxon>Planctomycetota</taxon>
        <taxon>Planctomycetia</taxon>
        <taxon>Planctomycetales</taxon>
        <taxon>Planctomycetaceae</taxon>
        <taxon>Rubinisphaera</taxon>
    </lineage>
</organism>
<dbReference type="Proteomes" id="UP000316095">
    <property type="component" value="Unassembled WGS sequence"/>
</dbReference>
<feature type="transmembrane region" description="Helical" evidence="1">
    <location>
        <begin position="42"/>
        <end position="64"/>
    </location>
</feature>
<accession>A0A5C5XDN9</accession>
<proteinExistence type="predicted"/>
<evidence type="ECO:0000313" key="3">
    <source>
        <dbReference type="Proteomes" id="UP000316095"/>
    </source>
</evidence>
<reference evidence="2 3" key="1">
    <citation type="submission" date="2019-02" db="EMBL/GenBank/DDBJ databases">
        <title>Deep-cultivation of Planctomycetes and their phenomic and genomic characterization uncovers novel biology.</title>
        <authorList>
            <person name="Wiegand S."/>
            <person name="Jogler M."/>
            <person name="Boedeker C."/>
            <person name="Pinto D."/>
            <person name="Vollmers J."/>
            <person name="Rivas-Marin E."/>
            <person name="Kohn T."/>
            <person name="Peeters S.H."/>
            <person name="Heuer A."/>
            <person name="Rast P."/>
            <person name="Oberbeckmann S."/>
            <person name="Bunk B."/>
            <person name="Jeske O."/>
            <person name="Meyerdierks A."/>
            <person name="Storesund J.E."/>
            <person name="Kallscheuer N."/>
            <person name="Luecker S."/>
            <person name="Lage O.M."/>
            <person name="Pohl T."/>
            <person name="Merkel B.J."/>
            <person name="Hornburger P."/>
            <person name="Mueller R.-W."/>
            <person name="Bruemmer F."/>
            <person name="Labrenz M."/>
            <person name="Spormann A.M."/>
            <person name="Op Den Camp H."/>
            <person name="Overmann J."/>
            <person name="Amann R."/>
            <person name="Jetten M.S.M."/>
            <person name="Mascher T."/>
            <person name="Medema M.H."/>
            <person name="Devos D.P."/>
            <person name="Kaster A.-K."/>
            <person name="Ovreas L."/>
            <person name="Rohde M."/>
            <person name="Galperin M.Y."/>
            <person name="Jogler C."/>
        </authorList>
    </citation>
    <scope>NUCLEOTIDE SEQUENCE [LARGE SCALE GENOMIC DNA]</scope>
    <source>
        <strain evidence="2 3">Pan54</strain>
    </source>
</reference>
<feature type="transmembrane region" description="Helical" evidence="1">
    <location>
        <begin position="20"/>
        <end position="36"/>
    </location>
</feature>
<protein>
    <submittedName>
        <fullName evidence="2">Uncharacterized protein</fullName>
    </submittedName>
</protein>
<keyword evidence="3" id="KW-1185">Reference proteome</keyword>
<keyword evidence="1" id="KW-0812">Transmembrane</keyword>
<dbReference type="RefSeq" id="WP_146502949.1">
    <property type="nucleotide sequence ID" value="NZ_SJPG01000001.1"/>
</dbReference>
<name>A0A5C5XDN9_9PLAN</name>
<keyword evidence="1" id="KW-1133">Transmembrane helix</keyword>
<comment type="caution">
    <text evidence="2">The sequence shown here is derived from an EMBL/GenBank/DDBJ whole genome shotgun (WGS) entry which is preliminary data.</text>
</comment>
<dbReference type="AlphaFoldDB" id="A0A5C5XDN9"/>
<keyword evidence="1" id="KW-0472">Membrane</keyword>
<evidence type="ECO:0000256" key="1">
    <source>
        <dbReference type="SAM" id="Phobius"/>
    </source>
</evidence>